<dbReference type="AlphaFoldDB" id="A0ABD2E4Q0"/>
<protein>
    <recommendedName>
        <fullName evidence="8">Centrosomal protein of 68 kDa</fullName>
    </recommendedName>
</protein>
<evidence type="ECO:0000256" key="1">
    <source>
        <dbReference type="ARBA" id="ARBA00004300"/>
    </source>
</evidence>
<keyword evidence="11" id="KW-1185">Reference proteome</keyword>
<comment type="caution">
    <text evidence="10">The sequence shown here is derived from an EMBL/GenBank/DDBJ whole genome shotgun (WGS) entry which is preliminary data.</text>
</comment>
<comment type="subcellular location">
    <subcellularLocation>
        <location evidence="1">Cytoplasm</location>
        <location evidence="1">Cytoskeleton</location>
        <location evidence="1">Microtubule organizing center</location>
        <location evidence="1">Centrosome</location>
    </subcellularLocation>
</comment>
<feature type="compositionally biased region" description="Basic and acidic residues" evidence="9">
    <location>
        <begin position="411"/>
        <end position="424"/>
    </location>
</feature>
<dbReference type="SUPFAM" id="SSF46966">
    <property type="entry name" value="Spectrin repeat"/>
    <property type="match status" value="1"/>
</dbReference>
<evidence type="ECO:0000256" key="5">
    <source>
        <dbReference type="ARBA" id="ARBA00023212"/>
    </source>
</evidence>
<feature type="region of interest" description="Disordered" evidence="9">
    <location>
        <begin position="1"/>
        <end position="174"/>
    </location>
</feature>
<gene>
    <name evidence="10" type="ORF">WCI35_016861</name>
</gene>
<keyword evidence="5" id="KW-0206">Cytoskeleton</keyword>
<evidence type="ECO:0000256" key="9">
    <source>
        <dbReference type="SAM" id="MobiDB-lite"/>
    </source>
</evidence>
<feature type="compositionally biased region" description="Polar residues" evidence="9">
    <location>
        <begin position="347"/>
        <end position="357"/>
    </location>
</feature>
<keyword evidence="2" id="KW-0963">Cytoplasm</keyword>
<dbReference type="Gene3D" id="1.20.58.60">
    <property type="match status" value="1"/>
</dbReference>
<dbReference type="Proteomes" id="UP001610411">
    <property type="component" value="Unassembled WGS sequence"/>
</dbReference>
<evidence type="ECO:0000313" key="10">
    <source>
        <dbReference type="EMBL" id="KAL2773987.1"/>
    </source>
</evidence>
<accession>A0ABD2E4Q0</accession>
<feature type="region of interest" description="Disordered" evidence="9">
    <location>
        <begin position="347"/>
        <end position="471"/>
    </location>
</feature>
<evidence type="ECO:0000256" key="7">
    <source>
        <dbReference type="ARBA" id="ARBA00061752"/>
    </source>
</evidence>
<evidence type="ECO:0000256" key="4">
    <source>
        <dbReference type="ARBA" id="ARBA00022843"/>
    </source>
</evidence>
<dbReference type="FunFam" id="1.20.58.60:FF:000296">
    <property type="entry name" value="centrosomal protein of 68 kDa"/>
    <property type="match status" value="1"/>
</dbReference>
<proteinExistence type="predicted"/>
<feature type="compositionally biased region" description="Basic and acidic residues" evidence="9">
    <location>
        <begin position="1"/>
        <end position="10"/>
    </location>
</feature>
<organism evidence="10 11">
    <name type="scientific">Daubentonia madagascariensis</name>
    <name type="common">Aye-aye</name>
    <name type="synonym">Sciurus madagascariensis</name>
    <dbReference type="NCBI Taxonomy" id="31869"/>
    <lineage>
        <taxon>Eukaryota</taxon>
        <taxon>Metazoa</taxon>
        <taxon>Chordata</taxon>
        <taxon>Craniata</taxon>
        <taxon>Vertebrata</taxon>
        <taxon>Euteleostomi</taxon>
        <taxon>Mammalia</taxon>
        <taxon>Eutheria</taxon>
        <taxon>Euarchontoglires</taxon>
        <taxon>Primates</taxon>
        <taxon>Strepsirrhini</taxon>
        <taxon>Chiromyiformes</taxon>
        <taxon>Daubentoniidae</taxon>
        <taxon>Daubentonia</taxon>
    </lineage>
</organism>
<name>A0ABD2E4Q0_DAUMA</name>
<keyword evidence="3" id="KW-0597">Phosphoprotein</keyword>
<feature type="compositionally biased region" description="Polar residues" evidence="9">
    <location>
        <begin position="154"/>
        <end position="174"/>
    </location>
</feature>
<dbReference type="EMBL" id="JBFSEQ010000006">
    <property type="protein sequence ID" value="KAL2773987.1"/>
    <property type="molecule type" value="Genomic_DNA"/>
</dbReference>
<keyword evidence="4" id="KW-0832">Ubl conjugation</keyword>
<evidence type="ECO:0000313" key="11">
    <source>
        <dbReference type="Proteomes" id="UP001610411"/>
    </source>
</evidence>
<evidence type="ECO:0000256" key="8">
    <source>
        <dbReference type="ARBA" id="ARBA00067658"/>
    </source>
</evidence>
<comment type="subunit">
    <text evidence="7">Interacts with CNTLN; the interaction recruits CEP68 to the centrosome. Interacts with the SCF(FBXW11) complex which contains SKP1, CUL1 and FBXW11; the interaction is probably mediated by FBXW11 and the complex also contains CDK5RAP2 and PCNT. Also interacts with F-box protein BTRC. Interacts with serine/threonine-protein kinase PLK1; the interaction leads to phosphorylation of CEP68 and its subsequent degradation. Interacts with NEK2; the interaction leads to phosphorylation of CEP68.</text>
</comment>
<dbReference type="GO" id="GO:0005813">
    <property type="term" value="C:centrosome"/>
    <property type="evidence" value="ECO:0007669"/>
    <property type="project" value="UniProtKB-SubCell"/>
</dbReference>
<reference evidence="10 11" key="1">
    <citation type="journal article" date="2024" name="G3 (Bethesda)">
        <title>A hybrid genome assembly of the endangered aye-aye (Daubentonia madagascariensis).</title>
        <authorList>
            <person name="Versoza C.J."/>
            <person name="Pfeifer S.P."/>
        </authorList>
    </citation>
    <scope>NUCLEOTIDE SEQUENCE [LARGE SCALE GENOMIC DNA]</scope>
    <source>
        <strain evidence="10">6821</strain>
    </source>
</reference>
<sequence>MALGEEKAEAEASAGVKAQSYRRWSYGEQEGDTPGPVSKEQPPHLETEGGPISPVWGAEGPPAPACWAGADPGGPSGAYQPQASDTNKEQVADGPKPAPRCLRHSASTGTGDLLNSVGNQMEETKLSASGDLPQTVKLPRTTALYSGHDAVTEDNPSPVDSPQVLDLSQQSHSSGFPFPSRLKSMVSPGAAAPQVSSCTISASSTGSSLQGHQEKAEPQSCSLAGVSSSLELVVPQGLPSVVGQGPELQWSPQPVSSGGDATGLGRRRLSFQAEYWACVLPDSLPPSPDRQSPLWNPNKEYEDLLDYTYPLRPGPQLPKHLDSCMLTDPVLQDSGVDLDSFSVSPASTLKSPTNISPSCPPAEATALPFSGLRGPNRKWRPSEVPQKQGGMGLASWSQLASTPRAPGSRDTTWESKEPALRGAKDWLPTGKHLEVGSPQLRKRDRGWPSSRSEREKAASQSVRHPACTESRWKAEEEAESDDEYLALPTRLTQTFCCQLEELIHWLYNVADVTDRGTPPRSNLTGLKSSLQLYRQFKKDIDEHQSLTESVLQKGEILLQCLLDNTPVLKDVLGRIAKQSGELESHADRLYDSILASLDMLAGCTLIPDKKPMAAEECPCEGV</sequence>
<comment type="function">
    <text evidence="6">Involved in maintenance of centrosome cohesion, probably as part of a linker structure which prevents centrosome splitting. Required for localization of CDK5RAP2 to the centrosome during interphase. Contributes to CROCC/rootletin filament formation.</text>
</comment>
<evidence type="ECO:0000256" key="6">
    <source>
        <dbReference type="ARBA" id="ARBA00060188"/>
    </source>
</evidence>
<evidence type="ECO:0000256" key="3">
    <source>
        <dbReference type="ARBA" id="ARBA00022553"/>
    </source>
</evidence>
<evidence type="ECO:0000256" key="2">
    <source>
        <dbReference type="ARBA" id="ARBA00022490"/>
    </source>
</evidence>